<feature type="transmembrane region" description="Helical" evidence="1">
    <location>
        <begin position="32"/>
        <end position="54"/>
    </location>
</feature>
<sequence>MNATNATATTSMPAVAAMGRTTPPFIKHCSNLAIPGILLVILMGYVYVAARYGVNQWGWFGGTSGHTNVKLTSALQYVSCVSLCRLGMTIYSSKPLDWSSKAFDDKPMRLLLMARLAVCGMILALVVRFNRWWRKSGWHMWTSMHYQGSEKYFGVLLLFVINLLCLAYEELK</sequence>
<keyword evidence="1" id="KW-1133">Transmembrane helix</keyword>
<reference evidence="2" key="1">
    <citation type="submission" date="2020-06" db="EMBL/GenBank/DDBJ databases">
        <authorList>
            <consortium name="Plant Systems Biology data submission"/>
        </authorList>
    </citation>
    <scope>NUCLEOTIDE SEQUENCE</scope>
    <source>
        <strain evidence="2">D6</strain>
    </source>
</reference>
<dbReference type="Proteomes" id="UP001153069">
    <property type="component" value="Unassembled WGS sequence"/>
</dbReference>
<protein>
    <submittedName>
        <fullName evidence="2">Uncharacterized protein</fullName>
    </submittedName>
</protein>
<evidence type="ECO:0000256" key="1">
    <source>
        <dbReference type="SAM" id="Phobius"/>
    </source>
</evidence>
<gene>
    <name evidence="2" type="ORF">SEMRO_3402_G347601.1</name>
</gene>
<feature type="transmembrane region" description="Helical" evidence="1">
    <location>
        <begin position="152"/>
        <end position="168"/>
    </location>
</feature>
<accession>A0A9N8HXW4</accession>
<keyword evidence="3" id="KW-1185">Reference proteome</keyword>
<keyword evidence="1" id="KW-0812">Transmembrane</keyword>
<comment type="caution">
    <text evidence="2">The sequence shown here is derived from an EMBL/GenBank/DDBJ whole genome shotgun (WGS) entry which is preliminary data.</text>
</comment>
<dbReference type="EMBL" id="CAICTM010003400">
    <property type="protein sequence ID" value="CAB9531293.1"/>
    <property type="molecule type" value="Genomic_DNA"/>
</dbReference>
<organism evidence="2 3">
    <name type="scientific">Seminavis robusta</name>
    <dbReference type="NCBI Taxonomy" id="568900"/>
    <lineage>
        <taxon>Eukaryota</taxon>
        <taxon>Sar</taxon>
        <taxon>Stramenopiles</taxon>
        <taxon>Ochrophyta</taxon>
        <taxon>Bacillariophyta</taxon>
        <taxon>Bacillariophyceae</taxon>
        <taxon>Bacillariophycidae</taxon>
        <taxon>Naviculales</taxon>
        <taxon>Naviculaceae</taxon>
        <taxon>Seminavis</taxon>
    </lineage>
</organism>
<proteinExistence type="predicted"/>
<dbReference type="AlphaFoldDB" id="A0A9N8HXW4"/>
<keyword evidence="1" id="KW-0472">Membrane</keyword>
<evidence type="ECO:0000313" key="3">
    <source>
        <dbReference type="Proteomes" id="UP001153069"/>
    </source>
</evidence>
<evidence type="ECO:0000313" key="2">
    <source>
        <dbReference type="EMBL" id="CAB9531293.1"/>
    </source>
</evidence>
<name>A0A9N8HXW4_9STRA</name>
<feature type="transmembrane region" description="Helical" evidence="1">
    <location>
        <begin position="112"/>
        <end position="132"/>
    </location>
</feature>